<dbReference type="Pfam" id="PF13349">
    <property type="entry name" value="DUF4097"/>
    <property type="match status" value="1"/>
</dbReference>
<accession>A0A1Q8CV23</accession>
<dbReference type="InterPro" id="IPR025164">
    <property type="entry name" value="Toastrack_DUF4097"/>
</dbReference>
<feature type="domain" description="DUF4097" evidence="1">
    <location>
        <begin position="124"/>
        <end position="236"/>
    </location>
</feature>
<sequence>MRIWRGVAAGAALVTGLGVLGACGWDITKERASDETKVTERITAVRFANDAGNITIRPGDSSSVHREIHYEDERPGPTHRVEDGVLVLEDCPDDGCWIDYELVVPEGVRVDGAVDSGHAEIRGAGEVNLRASSGDVTVEDVRAPVNVEVSRGNVTLDRIAGTAQVRAASGNVSVGLAAAHDVRVDASSGNVEVTVPDAAYRLDADAGGGHLDSDIQDDRSATHHLDLHTDSGNIEVRRS</sequence>
<reference evidence="2 3" key="1">
    <citation type="submission" date="2016-12" db="EMBL/GenBank/DDBJ databases">
        <title>The draft genome sequence of Actinophytocola sp. 11-183.</title>
        <authorList>
            <person name="Wang W."/>
            <person name="Yuan L."/>
        </authorList>
    </citation>
    <scope>NUCLEOTIDE SEQUENCE [LARGE SCALE GENOMIC DNA]</scope>
    <source>
        <strain evidence="2 3">11-183</strain>
    </source>
</reference>
<dbReference type="STRING" id="1912961.BU204_06465"/>
<evidence type="ECO:0000313" key="2">
    <source>
        <dbReference type="EMBL" id="OLF18211.1"/>
    </source>
</evidence>
<protein>
    <recommendedName>
        <fullName evidence="1">DUF4097 domain-containing protein</fullName>
    </recommendedName>
</protein>
<name>A0A1Q8CV23_9PSEU</name>
<dbReference type="EMBL" id="MSIE01000008">
    <property type="protein sequence ID" value="OLF18211.1"/>
    <property type="molecule type" value="Genomic_DNA"/>
</dbReference>
<gene>
    <name evidence="2" type="ORF">BU204_06465</name>
</gene>
<evidence type="ECO:0000259" key="1">
    <source>
        <dbReference type="Pfam" id="PF13349"/>
    </source>
</evidence>
<dbReference type="Proteomes" id="UP000185596">
    <property type="component" value="Unassembled WGS sequence"/>
</dbReference>
<dbReference type="PANTHER" id="PTHR34094">
    <property type="match status" value="1"/>
</dbReference>
<dbReference type="PANTHER" id="PTHR34094:SF1">
    <property type="entry name" value="PROTEIN FAM185A"/>
    <property type="match status" value="1"/>
</dbReference>
<comment type="caution">
    <text evidence="2">The sequence shown here is derived from an EMBL/GenBank/DDBJ whole genome shotgun (WGS) entry which is preliminary data.</text>
</comment>
<dbReference type="OrthoDB" id="4331847at2"/>
<evidence type="ECO:0000313" key="3">
    <source>
        <dbReference type="Proteomes" id="UP000185596"/>
    </source>
</evidence>
<dbReference type="AlphaFoldDB" id="A0A1Q8CV23"/>
<dbReference type="RefSeq" id="WP_075124644.1">
    <property type="nucleotide sequence ID" value="NZ_MSIE01000008.1"/>
</dbReference>
<keyword evidence="3" id="KW-1185">Reference proteome</keyword>
<dbReference type="Gene3D" id="2.160.20.120">
    <property type="match status" value="1"/>
</dbReference>
<proteinExistence type="predicted"/>
<organism evidence="2 3">
    <name type="scientific">Actinophytocola xanthii</name>
    <dbReference type="NCBI Taxonomy" id="1912961"/>
    <lineage>
        <taxon>Bacteria</taxon>
        <taxon>Bacillati</taxon>
        <taxon>Actinomycetota</taxon>
        <taxon>Actinomycetes</taxon>
        <taxon>Pseudonocardiales</taxon>
        <taxon>Pseudonocardiaceae</taxon>
    </lineage>
</organism>
<dbReference type="PROSITE" id="PS51257">
    <property type="entry name" value="PROKAR_LIPOPROTEIN"/>
    <property type="match status" value="1"/>
</dbReference>